<dbReference type="AlphaFoldDB" id="A0A397E147"/>
<proteinExistence type="predicted"/>
<dbReference type="GO" id="GO:0003676">
    <property type="term" value="F:nucleic acid binding"/>
    <property type="evidence" value="ECO:0007669"/>
    <property type="project" value="InterPro"/>
</dbReference>
<dbReference type="VEuPathDB" id="FungiDB:H257_03160"/>
<dbReference type="Proteomes" id="UP000265716">
    <property type="component" value="Unassembled WGS sequence"/>
</dbReference>
<evidence type="ECO:0000313" key="2">
    <source>
        <dbReference type="EMBL" id="RHY71889.1"/>
    </source>
</evidence>
<dbReference type="InterPro" id="IPR004875">
    <property type="entry name" value="DDE_SF_endonuclease_dom"/>
</dbReference>
<evidence type="ECO:0000313" key="3">
    <source>
        <dbReference type="Proteomes" id="UP000265716"/>
    </source>
</evidence>
<evidence type="ECO:0000259" key="1">
    <source>
        <dbReference type="Pfam" id="PF03184"/>
    </source>
</evidence>
<organism evidence="2 3">
    <name type="scientific">Aphanomyces astaci</name>
    <name type="common">Crayfish plague agent</name>
    <dbReference type="NCBI Taxonomy" id="112090"/>
    <lineage>
        <taxon>Eukaryota</taxon>
        <taxon>Sar</taxon>
        <taxon>Stramenopiles</taxon>
        <taxon>Oomycota</taxon>
        <taxon>Saprolegniomycetes</taxon>
        <taxon>Saprolegniales</taxon>
        <taxon>Verrucalvaceae</taxon>
        <taxon>Aphanomyces</taxon>
    </lineage>
</organism>
<sequence>MARPTKKSRVAKAKARLTGRFVNANAITSHETTTDITSDAQCEDSDEFINGGEIDVVFFDEWYASVSRGPLRPPGGSRPLVYDGSSMRTKRRKTSEIKTAHKHCPMQPMTSFFAPMGPVSAPTAPGARALFPGQCVNKLNAILRQTKNQDKVMYTKALVLCKFFELRFTGAVRHVAAAEAAQVLPQSLRLSGRTVENWARSFETTGLVPTSMRGKHQKTATLIRDEDFLSLCVKWLRRQKRNERTPRRFQEYIVGDAIPLVTGGVQATVTERTAMNWMTHIGYKYGLWQKDIYVDGHEREDVVAYRKKFVNVITGYMDRMRYYSGVDMDDVVGLPTDNEPEVVWVTHDESVFYANDDGGRGWSDKAHPDLPKKGRGRSIMVSDFLCPCHGRLFTPVDGGRVYATEVLEIGKDHEGFWTSEHVIAQVKTKALTAFSALHPGAVALFTFDQSTNHAAYADDALRATKMNLNPGGKQGVLRNGWYIRENVRVEQSMVFPNDYDDDKLRGQPKGLRTVLAERGISGLKLDCKVTKDVEGLGPSKSYSIDEKRKLLAMFEATATSHRKFCAEHGIPRSTWIDWQKRRTELATTRRNAKRPTLGGQGAKAIFPFKYELLTFMKDVRREEHTLTSMHMATFMKRNHGEWLASYRIGKRDAYKSLLKLCQEFAKRHRFSQRVACFTKMPTPDMLEIRQDFACKFWTKYHAYAASEIMNVDETTVYYDMPPGKIWAEIGKSSKVDKKQKHSDRITAVLTCRADGSKLPILFIVHGAPGGTIDEVELDTYPEEHYYSVQESAWMDSRVWKAYLEILPPYIEGPTVIVADNFDAHVTQESANVIAGDLHSVLEPLPANCTSVCQPLDVGVMGPFKKLLRTLWLDEAPVTSAADKRRAMILRSIKAWEMISSDAIQKSFQKAIPRPHIVVV</sequence>
<dbReference type="EMBL" id="QUTC01003037">
    <property type="protein sequence ID" value="RHY71889.1"/>
    <property type="molecule type" value="Genomic_DNA"/>
</dbReference>
<gene>
    <name evidence="2" type="ORF">DYB38_007586</name>
</gene>
<feature type="domain" description="DDE-1" evidence="1">
    <location>
        <begin position="743"/>
        <end position="907"/>
    </location>
</feature>
<name>A0A397E147_APHAT</name>
<dbReference type="VEuPathDB" id="FungiDB:H257_18834"/>
<protein>
    <recommendedName>
        <fullName evidence="1">DDE-1 domain-containing protein</fullName>
    </recommendedName>
</protein>
<dbReference type="VEuPathDB" id="FungiDB:H257_00074"/>
<dbReference type="PANTHER" id="PTHR35871">
    <property type="entry name" value="EXPRESSED PROTEIN"/>
    <property type="match status" value="1"/>
</dbReference>
<reference evidence="2 3" key="1">
    <citation type="submission" date="2018-08" db="EMBL/GenBank/DDBJ databases">
        <title>Aphanomyces genome sequencing and annotation.</title>
        <authorList>
            <person name="Minardi D."/>
            <person name="Oidtmann B."/>
            <person name="Van Der Giezen M."/>
            <person name="Studholme D.J."/>
        </authorList>
    </citation>
    <scope>NUCLEOTIDE SEQUENCE [LARGE SCALE GENOMIC DNA]</scope>
    <source>
        <strain evidence="2 3">SA</strain>
    </source>
</reference>
<comment type="caution">
    <text evidence="2">The sequence shown here is derived from an EMBL/GenBank/DDBJ whole genome shotgun (WGS) entry which is preliminary data.</text>
</comment>
<dbReference type="PANTHER" id="PTHR35871:SF1">
    <property type="entry name" value="CXC1-LIKE CYSTEINE CLUSTER ASSOCIATED WITH KDZ TRANSPOSASES DOMAIN-CONTAINING PROTEIN"/>
    <property type="match status" value="1"/>
</dbReference>
<accession>A0A397E147</accession>
<dbReference type="Pfam" id="PF03184">
    <property type="entry name" value="DDE_1"/>
    <property type="match status" value="1"/>
</dbReference>